<dbReference type="AlphaFoldDB" id="A0A510UN39"/>
<keyword evidence="1" id="KW-0238">DNA-binding</keyword>
<dbReference type="InterPro" id="IPR010998">
    <property type="entry name" value="Integrase_recombinase_N"/>
</dbReference>
<name>A0A510UN39_ALIFS</name>
<reference evidence="2 3" key="1">
    <citation type="submission" date="2019-07" db="EMBL/GenBank/DDBJ databases">
        <title>Whole genome shotgun sequence of Aliivibrio fischeri NBRC 101058.</title>
        <authorList>
            <person name="Hosoyama A."/>
            <person name="Uohara A."/>
            <person name="Ohji S."/>
            <person name="Ichikawa N."/>
        </authorList>
    </citation>
    <scope>NUCLEOTIDE SEQUENCE [LARGE SCALE GENOMIC DNA]</scope>
    <source>
        <strain evidence="2 3">NBRC 101058</strain>
    </source>
</reference>
<evidence type="ECO:0008006" key="4">
    <source>
        <dbReference type="Google" id="ProtNLM"/>
    </source>
</evidence>
<evidence type="ECO:0000256" key="1">
    <source>
        <dbReference type="ARBA" id="ARBA00023125"/>
    </source>
</evidence>
<comment type="caution">
    <text evidence="2">The sequence shown here is derived from an EMBL/GenBank/DDBJ whole genome shotgun (WGS) entry which is preliminary data.</text>
</comment>
<evidence type="ECO:0000313" key="2">
    <source>
        <dbReference type="EMBL" id="GEK16092.1"/>
    </source>
</evidence>
<gene>
    <name evidence="2" type="ORF">AFI02nite_41280</name>
</gene>
<sequence>MSVINFEQYLMAITAREEIVQPLKAYLEKMNEQFNDSLRDKFTKRTAEKHTSNIELFIMYLCDSTNVIKVNDITIEILNSKFRAWCRSKVWGADLEHDIHISLRKFLQFALKQNDENYLEIKRCLNYL</sequence>
<evidence type="ECO:0000313" key="3">
    <source>
        <dbReference type="Proteomes" id="UP000321787"/>
    </source>
</evidence>
<proteinExistence type="predicted"/>
<dbReference type="Proteomes" id="UP000321787">
    <property type="component" value="Unassembled WGS sequence"/>
</dbReference>
<dbReference type="GO" id="GO:0003677">
    <property type="term" value="F:DNA binding"/>
    <property type="evidence" value="ECO:0007669"/>
    <property type="project" value="UniProtKB-KW"/>
</dbReference>
<accession>A0A510UN39</accession>
<dbReference type="EMBL" id="BJTZ01000064">
    <property type="protein sequence ID" value="GEK16092.1"/>
    <property type="molecule type" value="Genomic_DNA"/>
</dbReference>
<organism evidence="2 3">
    <name type="scientific">Aliivibrio fischeri</name>
    <name type="common">Vibrio fischeri</name>
    <dbReference type="NCBI Taxonomy" id="668"/>
    <lineage>
        <taxon>Bacteria</taxon>
        <taxon>Pseudomonadati</taxon>
        <taxon>Pseudomonadota</taxon>
        <taxon>Gammaproteobacteria</taxon>
        <taxon>Vibrionales</taxon>
        <taxon>Vibrionaceae</taxon>
        <taxon>Aliivibrio</taxon>
    </lineage>
</organism>
<dbReference type="Gene3D" id="1.10.150.130">
    <property type="match status" value="1"/>
</dbReference>
<protein>
    <recommendedName>
        <fullName evidence="4">Core-binding (CB) domain-containing protein</fullName>
    </recommendedName>
</protein>
<dbReference type="RefSeq" id="WP_146866814.1">
    <property type="nucleotide sequence ID" value="NZ_BJTZ01000064.1"/>
</dbReference>